<dbReference type="InterPro" id="IPR029063">
    <property type="entry name" value="SAM-dependent_MTases_sf"/>
</dbReference>
<dbReference type="PANTHER" id="PTHR43619:SF2">
    <property type="entry name" value="S-ADENOSYL-L-METHIONINE-DEPENDENT METHYLTRANSFERASES SUPERFAMILY PROTEIN"/>
    <property type="match status" value="1"/>
</dbReference>
<evidence type="ECO:0000313" key="3">
    <source>
        <dbReference type="EMBL" id="MPM04053.1"/>
    </source>
</evidence>
<accession>A0A644WP04</accession>
<name>A0A644WP04_9ZZZZ</name>
<dbReference type="GO" id="GO:0032259">
    <property type="term" value="P:methylation"/>
    <property type="evidence" value="ECO:0007669"/>
    <property type="project" value="UniProtKB-KW"/>
</dbReference>
<protein>
    <submittedName>
        <fullName evidence="3">Uncharacterized protein</fullName>
    </submittedName>
</protein>
<dbReference type="InterPro" id="IPR016874">
    <property type="entry name" value="TcmP-like"/>
</dbReference>
<dbReference type="AlphaFoldDB" id="A0A644WP04"/>
<proteinExistence type="predicted"/>
<dbReference type="PANTHER" id="PTHR43619">
    <property type="entry name" value="S-ADENOSYL-L-METHIONINE-DEPENDENT METHYLTRANSFERASE YKTD-RELATED"/>
    <property type="match status" value="1"/>
</dbReference>
<keyword evidence="2" id="KW-0808">Transferase</keyword>
<evidence type="ECO:0000256" key="2">
    <source>
        <dbReference type="ARBA" id="ARBA00022679"/>
    </source>
</evidence>
<sequence length="301" mass="34585">MSKKIPNSNRKITKNASGLLVLPEDITPLIYSVNSRAILSKEGTLLTDKKAEKLVELVAFRKKRAHFSRLADLYVGILTTILDDHTEAFLADHPDAVVLHLGCGLDSRVERIKGSYDQWYDVDLPDVIAVRKRFYKETDRYHMIAASVTGNAWLDEINAEGHPVIILAEGLMMYLSEKDVSHLFINLCNKFPLAVLIFDTYSMAGYSDAVKRTLPLSKQKKMTEDDLIIKWGLDDPTIVEKWHPALHYLKTMRFSDSPRIESLTKQDQFEFHMMRKLPLYNHLYLIYFFSMVTYNPITPAD</sequence>
<dbReference type="InterPro" id="IPR007213">
    <property type="entry name" value="Ppm1/Ppm2/Tcmp"/>
</dbReference>
<dbReference type="PIRSF" id="PIRSF028177">
    <property type="entry name" value="Polyketide_synth_Omtfrase_TcmP"/>
    <property type="match status" value="1"/>
</dbReference>
<dbReference type="SUPFAM" id="SSF53335">
    <property type="entry name" value="S-adenosyl-L-methionine-dependent methyltransferases"/>
    <property type="match status" value="1"/>
</dbReference>
<gene>
    <name evidence="3" type="ORF">SDC9_50323</name>
</gene>
<keyword evidence="1" id="KW-0489">Methyltransferase</keyword>
<dbReference type="Pfam" id="PF04072">
    <property type="entry name" value="LCM"/>
    <property type="match status" value="1"/>
</dbReference>
<dbReference type="GO" id="GO:0008168">
    <property type="term" value="F:methyltransferase activity"/>
    <property type="evidence" value="ECO:0007669"/>
    <property type="project" value="UniProtKB-KW"/>
</dbReference>
<reference evidence="3" key="1">
    <citation type="submission" date="2019-08" db="EMBL/GenBank/DDBJ databases">
        <authorList>
            <person name="Kucharzyk K."/>
            <person name="Murdoch R.W."/>
            <person name="Higgins S."/>
            <person name="Loffler F."/>
        </authorList>
    </citation>
    <scope>NUCLEOTIDE SEQUENCE</scope>
</reference>
<dbReference type="Gene3D" id="3.40.50.150">
    <property type="entry name" value="Vaccinia Virus protein VP39"/>
    <property type="match status" value="1"/>
</dbReference>
<organism evidence="3">
    <name type="scientific">bioreactor metagenome</name>
    <dbReference type="NCBI Taxonomy" id="1076179"/>
    <lineage>
        <taxon>unclassified sequences</taxon>
        <taxon>metagenomes</taxon>
        <taxon>ecological metagenomes</taxon>
    </lineage>
</organism>
<dbReference type="EMBL" id="VSSQ01001005">
    <property type="protein sequence ID" value="MPM04053.1"/>
    <property type="molecule type" value="Genomic_DNA"/>
</dbReference>
<evidence type="ECO:0000256" key="1">
    <source>
        <dbReference type="ARBA" id="ARBA00022603"/>
    </source>
</evidence>
<comment type="caution">
    <text evidence="3">The sequence shown here is derived from an EMBL/GenBank/DDBJ whole genome shotgun (WGS) entry which is preliminary data.</text>
</comment>